<keyword evidence="2" id="KW-1185">Reference proteome</keyword>
<organism evidence="1 2">
    <name type="scientific">Hydrogenophaga defluvii</name>
    <dbReference type="NCBI Taxonomy" id="249410"/>
    <lineage>
        <taxon>Bacteria</taxon>
        <taxon>Pseudomonadati</taxon>
        <taxon>Pseudomonadota</taxon>
        <taxon>Betaproteobacteria</taxon>
        <taxon>Burkholderiales</taxon>
        <taxon>Comamonadaceae</taxon>
        <taxon>Hydrogenophaga</taxon>
    </lineage>
</organism>
<accession>A0ABW2SH85</accession>
<name>A0ABW2SH85_9BURK</name>
<dbReference type="RefSeq" id="WP_382203084.1">
    <property type="nucleotide sequence ID" value="NZ_JBHTBZ010000062.1"/>
</dbReference>
<sequence length="82" mass="9133">MIIAARDYTEFDKKLLELLDNGTNTAAALTKALDAQAKLLISQPGDEFRVVDRRLQALRKKGLISWTRRGSSVLWSTTQGEA</sequence>
<comment type="caution">
    <text evidence="1">The sequence shown here is derived from an EMBL/GenBank/DDBJ whole genome shotgun (WGS) entry which is preliminary data.</text>
</comment>
<proteinExistence type="predicted"/>
<reference evidence="2" key="1">
    <citation type="journal article" date="2019" name="Int. J. Syst. Evol. Microbiol.">
        <title>The Global Catalogue of Microorganisms (GCM) 10K type strain sequencing project: providing services to taxonomists for standard genome sequencing and annotation.</title>
        <authorList>
            <consortium name="The Broad Institute Genomics Platform"/>
            <consortium name="The Broad Institute Genome Sequencing Center for Infectious Disease"/>
            <person name="Wu L."/>
            <person name="Ma J."/>
        </authorList>
    </citation>
    <scope>NUCLEOTIDE SEQUENCE [LARGE SCALE GENOMIC DNA]</scope>
    <source>
        <strain evidence="2">CCUG 53903</strain>
    </source>
</reference>
<dbReference type="EMBL" id="JBHTBZ010000062">
    <property type="protein sequence ID" value="MFC7462292.1"/>
    <property type="molecule type" value="Genomic_DNA"/>
</dbReference>
<dbReference type="Proteomes" id="UP001596457">
    <property type="component" value="Unassembled WGS sequence"/>
</dbReference>
<protein>
    <submittedName>
        <fullName evidence="1">Uncharacterized protein</fullName>
    </submittedName>
</protein>
<evidence type="ECO:0000313" key="1">
    <source>
        <dbReference type="EMBL" id="MFC7462292.1"/>
    </source>
</evidence>
<gene>
    <name evidence="1" type="ORF">ACFQU0_17840</name>
</gene>
<evidence type="ECO:0000313" key="2">
    <source>
        <dbReference type="Proteomes" id="UP001596457"/>
    </source>
</evidence>